<dbReference type="Proteomes" id="UP001161390">
    <property type="component" value="Unassembled WGS sequence"/>
</dbReference>
<evidence type="ECO:0000313" key="3">
    <source>
        <dbReference type="Proteomes" id="UP001161390"/>
    </source>
</evidence>
<gene>
    <name evidence="2" type="ORF">GCM10007854_18470</name>
</gene>
<comment type="caution">
    <text evidence="2">The sequence shown here is derived from an EMBL/GenBank/DDBJ whole genome shotgun (WGS) entry which is preliminary data.</text>
</comment>
<reference evidence="2" key="2">
    <citation type="submission" date="2023-01" db="EMBL/GenBank/DDBJ databases">
        <title>Draft genome sequence of Algimonas porphyrae strain NBRC 108216.</title>
        <authorList>
            <person name="Sun Q."/>
            <person name="Mori K."/>
        </authorList>
    </citation>
    <scope>NUCLEOTIDE SEQUENCE</scope>
    <source>
        <strain evidence="2">NBRC 108216</strain>
    </source>
</reference>
<reference evidence="2" key="1">
    <citation type="journal article" date="2014" name="Int. J. Syst. Evol. Microbiol.">
        <title>Complete genome of a new Firmicutes species belonging to the dominant human colonic microbiota ('Ruminococcus bicirculans') reveals two chromosomes and a selective capacity to utilize plant glucans.</title>
        <authorList>
            <consortium name="NISC Comparative Sequencing Program"/>
            <person name="Wegmann U."/>
            <person name="Louis P."/>
            <person name="Goesmann A."/>
            <person name="Henrissat B."/>
            <person name="Duncan S.H."/>
            <person name="Flint H.J."/>
        </authorList>
    </citation>
    <scope>NUCLEOTIDE SEQUENCE</scope>
    <source>
        <strain evidence="2">NBRC 108216</strain>
    </source>
</reference>
<name>A0ABQ5V1C8_9PROT</name>
<organism evidence="2 3">
    <name type="scientific">Algimonas porphyrae</name>
    <dbReference type="NCBI Taxonomy" id="1128113"/>
    <lineage>
        <taxon>Bacteria</taxon>
        <taxon>Pseudomonadati</taxon>
        <taxon>Pseudomonadota</taxon>
        <taxon>Alphaproteobacteria</taxon>
        <taxon>Maricaulales</taxon>
        <taxon>Robiginitomaculaceae</taxon>
        <taxon>Algimonas</taxon>
    </lineage>
</organism>
<dbReference type="EMBL" id="BSNJ01000004">
    <property type="protein sequence ID" value="GLQ20892.1"/>
    <property type="molecule type" value="Genomic_DNA"/>
</dbReference>
<keyword evidence="1" id="KW-0812">Transmembrane</keyword>
<keyword evidence="1" id="KW-1133">Transmembrane helix</keyword>
<feature type="transmembrane region" description="Helical" evidence="1">
    <location>
        <begin position="215"/>
        <end position="235"/>
    </location>
</feature>
<keyword evidence="1" id="KW-0472">Membrane</keyword>
<accession>A0ABQ5V1C8</accession>
<keyword evidence="3" id="KW-1185">Reference proteome</keyword>
<proteinExistence type="predicted"/>
<protein>
    <submittedName>
        <fullName evidence="2">Uncharacterized protein</fullName>
    </submittedName>
</protein>
<evidence type="ECO:0000313" key="2">
    <source>
        <dbReference type="EMBL" id="GLQ20892.1"/>
    </source>
</evidence>
<sequence length="255" mass="28353">MKKLIFTILIGLTLISLAIFAFARDIELRLAQSDIQATINETIQSQTYESFGVTITVNRADIAFTADNRITVDVDFGADGFQQVAQASGQLTTGLRYDAPRIYLDDIQPVDMDFSWGEASDAEVSDLKHVARDFLKRQRDAMRDDVARQALDRLVEQNRSRLEDATARVTRGFFQTIPIYDLNRAGTKGSLVSLALKDVRFEAETAVITLSPRQALLKILGVVGILALIIAFFAMQFLPGYFIDRVAPSGKDDPQ</sequence>
<evidence type="ECO:0000256" key="1">
    <source>
        <dbReference type="SAM" id="Phobius"/>
    </source>
</evidence>
<dbReference type="RefSeq" id="WP_284371899.1">
    <property type="nucleotide sequence ID" value="NZ_BSNJ01000004.1"/>
</dbReference>